<organism evidence="1">
    <name type="scientific">Cacopsylla melanoneura</name>
    <dbReference type="NCBI Taxonomy" id="428564"/>
    <lineage>
        <taxon>Eukaryota</taxon>
        <taxon>Metazoa</taxon>
        <taxon>Ecdysozoa</taxon>
        <taxon>Arthropoda</taxon>
        <taxon>Hexapoda</taxon>
        <taxon>Insecta</taxon>
        <taxon>Pterygota</taxon>
        <taxon>Neoptera</taxon>
        <taxon>Paraneoptera</taxon>
        <taxon>Hemiptera</taxon>
        <taxon>Sternorrhyncha</taxon>
        <taxon>Psylloidea</taxon>
        <taxon>Psyllidae</taxon>
        <taxon>Psyllinae</taxon>
        <taxon>Cacopsylla</taxon>
    </lineage>
</organism>
<sequence length="106" mass="12645">MHHNYYVCLPQFYTTYMLFEFLVRSLEFCQFWQCPISLCSIFHGLHYLCTHNAGYTLNVFPQSAFQMDTLYILYKESPSSRGILSILILLCKYLSKFPYIFLQNIL</sequence>
<reference evidence="1" key="1">
    <citation type="submission" date="2021-05" db="EMBL/GenBank/DDBJ databases">
        <authorList>
            <person name="Alioto T."/>
            <person name="Alioto T."/>
            <person name="Gomez Garrido J."/>
        </authorList>
    </citation>
    <scope>NUCLEOTIDE SEQUENCE</scope>
</reference>
<accession>A0A8D8RIE3</accession>
<evidence type="ECO:0000313" key="1">
    <source>
        <dbReference type="EMBL" id="CAG6651640.1"/>
    </source>
</evidence>
<name>A0A8D8RIE3_9HEMI</name>
<protein>
    <submittedName>
        <fullName evidence="1">Uncharacterized protein</fullName>
    </submittedName>
</protein>
<proteinExistence type="predicted"/>
<dbReference type="AlphaFoldDB" id="A0A8D8RIE3"/>
<dbReference type="EMBL" id="HBUF01168508">
    <property type="protein sequence ID" value="CAG6651640.1"/>
    <property type="molecule type" value="Transcribed_RNA"/>
</dbReference>